<evidence type="ECO:0000313" key="1">
    <source>
        <dbReference type="EMBL" id="HIZ72079.1"/>
    </source>
</evidence>
<dbReference type="AlphaFoldDB" id="A0A9D2G2V8"/>
<protein>
    <submittedName>
        <fullName evidence="1">Uncharacterized protein</fullName>
    </submittedName>
</protein>
<dbReference type="InterPro" id="IPR046117">
    <property type="entry name" value="DUF6054"/>
</dbReference>
<gene>
    <name evidence="1" type="ORF">H9964_00700</name>
</gene>
<evidence type="ECO:0000313" key="2">
    <source>
        <dbReference type="Proteomes" id="UP000824102"/>
    </source>
</evidence>
<organism evidence="1 2">
    <name type="scientific">Candidatus Gallimonas intestinavium</name>
    <dbReference type="NCBI Taxonomy" id="2838603"/>
    <lineage>
        <taxon>Bacteria</taxon>
        <taxon>Bacillati</taxon>
        <taxon>Bacillota</taxon>
        <taxon>Clostridia</taxon>
        <taxon>Candidatus Gallimonas</taxon>
    </lineage>
</organism>
<dbReference type="EMBL" id="DXBB01000010">
    <property type="protein sequence ID" value="HIZ72079.1"/>
    <property type="molecule type" value="Genomic_DNA"/>
</dbReference>
<dbReference type="Proteomes" id="UP000824102">
    <property type="component" value="Unassembled WGS sequence"/>
</dbReference>
<accession>A0A9D2G2V8</accession>
<comment type="caution">
    <text evidence="1">The sequence shown here is derived from an EMBL/GenBank/DDBJ whole genome shotgun (WGS) entry which is preliminary data.</text>
</comment>
<reference evidence="1" key="2">
    <citation type="submission" date="2021-04" db="EMBL/GenBank/DDBJ databases">
        <authorList>
            <person name="Gilroy R."/>
        </authorList>
    </citation>
    <scope>NUCLEOTIDE SEQUENCE</scope>
    <source>
        <strain evidence="1">ChiW7-2402</strain>
    </source>
</reference>
<sequence length="110" mass="12046">MAKYERTVSGNFSAIVNTLNNAVLNGSVSASLEDESDLSNGPFRCLVRVYERYSWFGGNRVSMTIVVAGTEGRFKITVITAGGSEAIFFKLNRVGEKSFLNTVIDAIERL</sequence>
<proteinExistence type="predicted"/>
<reference evidence="1" key="1">
    <citation type="journal article" date="2021" name="PeerJ">
        <title>Extensive microbial diversity within the chicken gut microbiome revealed by metagenomics and culture.</title>
        <authorList>
            <person name="Gilroy R."/>
            <person name="Ravi A."/>
            <person name="Getino M."/>
            <person name="Pursley I."/>
            <person name="Horton D.L."/>
            <person name="Alikhan N.F."/>
            <person name="Baker D."/>
            <person name="Gharbi K."/>
            <person name="Hall N."/>
            <person name="Watson M."/>
            <person name="Adriaenssens E.M."/>
            <person name="Foster-Nyarko E."/>
            <person name="Jarju S."/>
            <person name="Secka A."/>
            <person name="Antonio M."/>
            <person name="Oren A."/>
            <person name="Chaudhuri R.R."/>
            <person name="La Ragione R."/>
            <person name="Hildebrand F."/>
            <person name="Pallen M.J."/>
        </authorList>
    </citation>
    <scope>NUCLEOTIDE SEQUENCE</scope>
    <source>
        <strain evidence="1">ChiW7-2402</strain>
    </source>
</reference>
<name>A0A9D2G2V8_9FIRM</name>
<dbReference type="Pfam" id="PF19524">
    <property type="entry name" value="DUF6054"/>
    <property type="match status" value="1"/>
</dbReference>